<feature type="transmembrane region" description="Helical" evidence="8">
    <location>
        <begin position="322"/>
        <end position="338"/>
    </location>
</feature>
<dbReference type="PANTHER" id="PTHR33908">
    <property type="entry name" value="MANNOSYLTRANSFERASE YKCB-RELATED"/>
    <property type="match status" value="1"/>
</dbReference>
<evidence type="ECO:0000256" key="6">
    <source>
        <dbReference type="ARBA" id="ARBA00022989"/>
    </source>
</evidence>
<feature type="transmembrane region" description="Helical" evidence="8">
    <location>
        <begin position="344"/>
        <end position="360"/>
    </location>
</feature>
<evidence type="ECO:0000256" key="4">
    <source>
        <dbReference type="ARBA" id="ARBA00022679"/>
    </source>
</evidence>
<comment type="subcellular location">
    <subcellularLocation>
        <location evidence="1">Cell membrane</location>
        <topology evidence="1">Multi-pass membrane protein</topology>
    </subcellularLocation>
</comment>
<keyword evidence="2" id="KW-1003">Cell membrane</keyword>
<keyword evidence="4 9" id="KW-0808">Transferase</keyword>
<feature type="transmembrane region" description="Helical" evidence="8">
    <location>
        <begin position="286"/>
        <end position="310"/>
    </location>
</feature>
<dbReference type="KEGG" id="gca:Galf_0201"/>
<feature type="transmembrane region" description="Helical" evidence="8">
    <location>
        <begin position="367"/>
        <end position="389"/>
    </location>
</feature>
<protein>
    <submittedName>
        <fullName evidence="9">Glycosyl transferase family 39</fullName>
    </submittedName>
</protein>
<evidence type="ECO:0000256" key="1">
    <source>
        <dbReference type="ARBA" id="ARBA00004651"/>
    </source>
</evidence>
<reference evidence="9 10" key="1">
    <citation type="submission" date="2010-08" db="EMBL/GenBank/DDBJ databases">
        <title>Complete sequence of Gallionella capsiferriformans ES-2.</title>
        <authorList>
            <consortium name="US DOE Joint Genome Institute"/>
            <person name="Lucas S."/>
            <person name="Copeland A."/>
            <person name="Lapidus A."/>
            <person name="Cheng J.-F."/>
            <person name="Bruce D."/>
            <person name="Goodwin L."/>
            <person name="Pitluck S."/>
            <person name="Chertkov O."/>
            <person name="Davenport K.W."/>
            <person name="Detter J.C."/>
            <person name="Han C."/>
            <person name="Tapia R."/>
            <person name="Land M."/>
            <person name="Hauser L."/>
            <person name="Chang Y.-J."/>
            <person name="Jeffries C."/>
            <person name="Kyrpides N."/>
            <person name="Ivanova N."/>
            <person name="Mikhailova N."/>
            <person name="Shelobolina E.S."/>
            <person name="Picardal F."/>
            <person name="Roden E."/>
            <person name="Emerson D."/>
            <person name="Woyke T."/>
        </authorList>
    </citation>
    <scope>NUCLEOTIDE SEQUENCE [LARGE SCALE GENOMIC DNA]</scope>
    <source>
        <strain evidence="9 10">ES-2</strain>
    </source>
</reference>
<accession>D9SIX0</accession>
<name>D9SIX0_GALCS</name>
<dbReference type="OrthoDB" id="8879647at2"/>
<dbReference type="eggNOG" id="COG1807">
    <property type="taxonomic scope" value="Bacteria"/>
</dbReference>
<keyword evidence="3" id="KW-0328">Glycosyltransferase</keyword>
<dbReference type="EMBL" id="CP002159">
    <property type="protein sequence ID" value="ADL54246.1"/>
    <property type="molecule type" value="Genomic_DNA"/>
</dbReference>
<dbReference type="InterPro" id="IPR050297">
    <property type="entry name" value="LipidA_mod_glycosyltrf_83"/>
</dbReference>
<feature type="transmembrane region" description="Helical" evidence="8">
    <location>
        <begin position="190"/>
        <end position="213"/>
    </location>
</feature>
<evidence type="ECO:0000256" key="8">
    <source>
        <dbReference type="SAM" id="Phobius"/>
    </source>
</evidence>
<keyword evidence="7 8" id="KW-0472">Membrane</keyword>
<keyword evidence="6 8" id="KW-1133">Transmembrane helix</keyword>
<evidence type="ECO:0000256" key="7">
    <source>
        <dbReference type="ARBA" id="ARBA00023136"/>
    </source>
</evidence>
<dbReference type="AlphaFoldDB" id="D9SIX0"/>
<sequence>MKRISPAAWRFIYYGLAVVLAVFTYFYALDSAHIPKNGDEFPYTHITRLTAESGHLLPLQSQLHGMRNTKPPLLFWQGILSTHWGAQWTWWNLRYPSVIYTLLTALLVFLLAHRLAGERRSEGVDPVETGFIAALTYLAFFSTYRFGRPFLVNPAEIFWFFLPFFTLLYWRTQAFDSRLIVPLLLGVEVGMGLLYKSFALVAPVSLALSLWYLHQRQYRWSAFILKDALKVAITVIVALALFGLWFVFDPDPAAVWREFIVGENAGKFGAQGGSYLGHLLWGGSSVWALLLGYPMNAGLLAFPVAALGWVAYRRPLSDAEKLLWIWMGVLFVVFCVPSQRSARYLLEAMPVLAVLCALSWQRISRWAFVASLLLCGGVLVLLAFLSWRLQQAMPGEDLYSAGYWLLLLMTATLLLLGIFHARTTRLVTNVVVLLVMLSLAAFLRPFDGIAGNFSAGAQRYAAGKEVWVPCDFRAVDEGYRFILPGAKIHGYFAGAPLSVGELASRYDLFAVQLPLQTPCDGCKIIGERLEIRGRHSPDELKRILAGEVFEQLFVKELLIESSGVSQVAAKEEGCR</sequence>
<evidence type="ECO:0000256" key="2">
    <source>
        <dbReference type="ARBA" id="ARBA00022475"/>
    </source>
</evidence>
<evidence type="ECO:0000256" key="5">
    <source>
        <dbReference type="ARBA" id="ARBA00022692"/>
    </source>
</evidence>
<feature type="transmembrane region" description="Helical" evidence="8">
    <location>
        <begin position="426"/>
        <end position="443"/>
    </location>
</feature>
<evidence type="ECO:0000313" key="9">
    <source>
        <dbReference type="EMBL" id="ADL54246.1"/>
    </source>
</evidence>
<feature type="transmembrane region" description="Helical" evidence="8">
    <location>
        <begin position="12"/>
        <end position="29"/>
    </location>
</feature>
<gene>
    <name evidence="9" type="ordered locus">Galf_0201</name>
</gene>
<organism evidence="9 10">
    <name type="scientific">Gallionella capsiferriformans (strain ES-2)</name>
    <name type="common">Gallionella ferruginea capsiferriformans (strain ES-2)</name>
    <dbReference type="NCBI Taxonomy" id="395494"/>
    <lineage>
        <taxon>Bacteria</taxon>
        <taxon>Pseudomonadati</taxon>
        <taxon>Pseudomonadota</taxon>
        <taxon>Betaproteobacteria</taxon>
        <taxon>Nitrosomonadales</taxon>
        <taxon>Gallionellaceae</taxon>
        <taxon>Gallionella</taxon>
    </lineage>
</organism>
<feature type="transmembrane region" description="Helical" evidence="8">
    <location>
        <begin position="401"/>
        <end position="419"/>
    </location>
</feature>
<dbReference type="PANTHER" id="PTHR33908:SF11">
    <property type="entry name" value="MEMBRANE PROTEIN"/>
    <property type="match status" value="1"/>
</dbReference>
<feature type="transmembrane region" description="Helical" evidence="8">
    <location>
        <begin position="228"/>
        <end position="248"/>
    </location>
</feature>
<proteinExistence type="predicted"/>
<dbReference type="HOGENOM" id="CLU_457734_0_0_4"/>
<evidence type="ECO:0000313" key="10">
    <source>
        <dbReference type="Proteomes" id="UP000001235"/>
    </source>
</evidence>
<dbReference type="STRING" id="395494.Galf_0201"/>
<dbReference type="GO" id="GO:0005886">
    <property type="term" value="C:plasma membrane"/>
    <property type="evidence" value="ECO:0007669"/>
    <property type="project" value="UniProtKB-SubCell"/>
</dbReference>
<feature type="transmembrane region" description="Helical" evidence="8">
    <location>
        <begin position="93"/>
        <end position="112"/>
    </location>
</feature>
<dbReference type="GO" id="GO:0016763">
    <property type="term" value="F:pentosyltransferase activity"/>
    <property type="evidence" value="ECO:0007669"/>
    <property type="project" value="TreeGrafter"/>
</dbReference>
<feature type="transmembrane region" description="Helical" evidence="8">
    <location>
        <begin position="150"/>
        <end position="170"/>
    </location>
</feature>
<evidence type="ECO:0000256" key="3">
    <source>
        <dbReference type="ARBA" id="ARBA00022676"/>
    </source>
</evidence>
<dbReference type="GO" id="GO:0009103">
    <property type="term" value="P:lipopolysaccharide biosynthetic process"/>
    <property type="evidence" value="ECO:0007669"/>
    <property type="project" value="UniProtKB-ARBA"/>
</dbReference>
<dbReference type="Proteomes" id="UP000001235">
    <property type="component" value="Chromosome"/>
</dbReference>
<keyword evidence="10" id="KW-1185">Reference proteome</keyword>
<keyword evidence="5 8" id="KW-0812">Transmembrane</keyword>